<dbReference type="Gene3D" id="3.40.640.10">
    <property type="entry name" value="Type I PLP-dependent aspartate aminotransferase-like (Major domain)"/>
    <property type="match status" value="1"/>
</dbReference>
<dbReference type="SUPFAM" id="SSF53383">
    <property type="entry name" value="PLP-dependent transferases"/>
    <property type="match status" value="1"/>
</dbReference>
<reference evidence="7 8" key="1">
    <citation type="submission" date="2014-12" db="EMBL/GenBank/DDBJ databases">
        <title>Draft genome sequences of 29 type strains of Enterococci.</title>
        <authorList>
            <person name="Zhong Z."/>
            <person name="Sun Z."/>
            <person name="Liu W."/>
            <person name="Zhang W."/>
            <person name="Zhang H."/>
        </authorList>
    </citation>
    <scope>NUCLEOTIDE SEQUENCE [LARGE SCALE GENOMIC DNA]</scope>
    <source>
        <strain evidence="7 8">DSM 17029</strain>
    </source>
</reference>
<feature type="domain" description="Aminotransferase class I/classII large" evidence="6">
    <location>
        <begin position="9"/>
        <end position="353"/>
    </location>
</feature>
<dbReference type="InterPro" id="IPR015424">
    <property type="entry name" value="PyrdxlP-dep_Trfase"/>
</dbReference>
<dbReference type="InterPro" id="IPR004839">
    <property type="entry name" value="Aminotransferase_I/II_large"/>
</dbReference>
<dbReference type="CDD" id="cd00609">
    <property type="entry name" value="AAT_like"/>
    <property type="match status" value="1"/>
</dbReference>
<sequence>MQDRFGEKDLLPFSISDMDFPIPAGTAQVLKEAVDKGYFGYTRWNHMPFKSSITHWFQSQFMTAVPEEAVLYSPSVIYSLSVCLQLLSQPQDKVVTFTPCYDAFFHCIKQNQRELITFDLTNEAGNFTIDFERLAQVFQLQAPRIFLLCNPHNPTGRVFTEQELLKLIALCNEYKVALISDEIHMDVRRPGFMHLPILKYKDYCETDLVLLSSPSKTFNTPGLGGSYLIVEAEALRQQFLEVLKGRDGLSSVPYLSLLATMDCYRNQSQWVAELNQTVDDNFSYLKTELQKDPRIQFTIPEATYLAWIDVSQLPSTMDVLQNKLIHEEKVAIMRGDTYGEAGQGFLRLNLGAPLSKIKAGTAKLLRVASSL</sequence>
<comment type="cofactor">
    <cofactor evidence="1">
        <name>pyridoxal 5'-phosphate</name>
        <dbReference type="ChEBI" id="CHEBI:597326"/>
    </cofactor>
</comment>
<organism evidence="7 8">
    <name type="scientific">Enterococcus canis</name>
    <dbReference type="NCBI Taxonomy" id="214095"/>
    <lineage>
        <taxon>Bacteria</taxon>
        <taxon>Bacillati</taxon>
        <taxon>Bacillota</taxon>
        <taxon>Bacilli</taxon>
        <taxon>Lactobacillales</taxon>
        <taxon>Enterococcaceae</taxon>
        <taxon>Enterococcus</taxon>
    </lineage>
</organism>
<gene>
    <name evidence="7" type="ORF">RU97_GL000908</name>
</gene>
<evidence type="ECO:0000259" key="6">
    <source>
        <dbReference type="Pfam" id="PF00155"/>
    </source>
</evidence>
<protein>
    <recommendedName>
        <fullName evidence="2">cysteine-S-conjugate beta-lyase</fullName>
        <ecNumber evidence="2">4.4.1.13</ecNumber>
    </recommendedName>
</protein>
<dbReference type="EMBL" id="JXKH01000002">
    <property type="protein sequence ID" value="OJG19337.1"/>
    <property type="molecule type" value="Genomic_DNA"/>
</dbReference>
<evidence type="ECO:0000256" key="1">
    <source>
        <dbReference type="ARBA" id="ARBA00001933"/>
    </source>
</evidence>
<proteinExistence type="inferred from homology"/>
<keyword evidence="8" id="KW-1185">Reference proteome</keyword>
<evidence type="ECO:0000313" key="8">
    <source>
        <dbReference type="Proteomes" id="UP000181884"/>
    </source>
</evidence>
<comment type="similarity">
    <text evidence="5">Belongs to the class-II pyridoxal-phosphate-dependent aminotransferase family. MalY/PatB cystathionine beta-lyase subfamily.</text>
</comment>
<keyword evidence="4" id="KW-0456">Lyase</keyword>
<evidence type="ECO:0000256" key="2">
    <source>
        <dbReference type="ARBA" id="ARBA00012224"/>
    </source>
</evidence>
<keyword evidence="3" id="KW-0663">Pyridoxal phosphate</keyword>
<dbReference type="InterPro" id="IPR015422">
    <property type="entry name" value="PyrdxlP-dep_Trfase_small"/>
</dbReference>
<name>A0A1L8RHV3_9ENTE</name>
<evidence type="ECO:0000256" key="3">
    <source>
        <dbReference type="ARBA" id="ARBA00022898"/>
    </source>
</evidence>
<evidence type="ECO:0000256" key="5">
    <source>
        <dbReference type="ARBA" id="ARBA00037974"/>
    </source>
</evidence>
<accession>A0A1L8RHV3</accession>
<dbReference type="GO" id="GO:0030170">
    <property type="term" value="F:pyridoxal phosphate binding"/>
    <property type="evidence" value="ECO:0007669"/>
    <property type="project" value="InterPro"/>
</dbReference>
<dbReference type="PANTHER" id="PTHR43525">
    <property type="entry name" value="PROTEIN MALY"/>
    <property type="match status" value="1"/>
</dbReference>
<dbReference type="EC" id="4.4.1.13" evidence="2"/>
<dbReference type="Pfam" id="PF00155">
    <property type="entry name" value="Aminotran_1_2"/>
    <property type="match status" value="1"/>
</dbReference>
<dbReference type="Proteomes" id="UP000181884">
    <property type="component" value="Unassembled WGS sequence"/>
</dbReference>
<dbReference type="Gene3D" id="3.90.1150.10">
    <property type="entry name" value="Aspartate Aminotransferase, domain 1"/>
    <property type="match status" value="1"/>
</dbReference>
<comment type="caution">
    <text evidence="7">The sequence shown here is derived from an EMBL/GenBank/DDBJ whole genome shotgun (WGS) entry which is preliminary data.</text>
</comment>
<dbReference type="AlphaFoldDB" id="A0A1L8RHV3"/>
<dbReference type="InterPro" id="IPR015421">
    <property type="entry name" value="PyrdxlP-dep_Trfase_major"/>
</dbReference>
<dbReference type="PANTHER" id="PTHR43525:SF1">
    <property type="entry name" value="PROTEIN MALY"/>
    <property type="match status" value="1"/>
</dbReference>
<dbReference type="STRING" id="214095.RU97_GL000908"/>
<evidence type="ECO:0000256" key="4">
    <source>
        <dbReference type="ARBA" id="ARBA00023239"/>
    </source>
</evidence>
<dbReference type="GO" id="GO:0047804">
    <property type="term" value="F:cysteine-S-conjugate beta-lyase activity"/>
    <property type="evidence" value="ECO:0007669"/>
    <property type="project" value="UniProtKB-EC"/>
</dbReference>
<dbReference type="InterPro" id="IPR051798">
    <property type="entry name" value="Class-II_PLP-Dep_Aminotrans"/>
</dbReference>
<evidence type="ECO:0000313" key="7">
    <source>
        <dbReference type="EMBL" id="OJG19337.1"/>
    </source>
</evidence>